<dbReference type="GO" id="GO:0003676">
    <property type="term" value="F:nucleic acid binding"/>
    <property type="evidence" value="ECO:0007669"/>
    <property type="project" value="InterPro"/>
</dbReference>
<evidence type="ECO:0000313" key="8">
    <source>
        <dbReference type="Proteomes" id="UP000594263"/>
    </source>
</evidence>
<evidence type="ECO:0000256" key="2">
    <source>
        <dbReference type="ARBA" id="ARBA00022722"/>
    </source>
</evidence>
<dbReference type="Pfam" id="PF00929">
    <property type="entry name" value="RNase_T"/>
    <property type="match status" value="1"/>
</dbReference>
<evidence type="ECO:0000259" key="6">
    <source>
        <dbReference type="Pfam" id="PF00929"/>
    </source>
</evidence>
<proteinExistence type="inferred from homology"/>
<keyword evidence="2" id="KW-0540">Nuclease</keyword>
<keyword evidence="4" id="KW-0269">Exonuclease</keyword>
<feature type="region of interest" description="Disordered" evidence="5">
    <location>
        <begin position="133"/>
        <end position="169"/>
    </location>
</feature>
<sequence>MDRITNAFSLLELDAVQDTADEQKGQESVGNAGPLNGTSSKTDKHGQKKYGGNLTLPLAWIDLEMTGLDVDNDRILEIACIITNGSLSKSIEGPDLVIHQSQACLDKMGEWCQTHHGASGLTKRVLQSTITEEEAEKQVQVLVPKSDGPPESGNISSNSSQRRTEGRRS</sequence>
<feature type="region of interest" description="Disordered" evidence="5">
    <location>
        <begin position="19"/>
        <end position="48"/>
    </location>
</feature>
<dbReference type="PANTHER" id="PTHR11046:SF0">
    <property type="entry name" value="OLIGORIBONUCLEASE, MITOCHONDRIAL"/>
    <property type="match status" value="1"/>
</dbReference>
<accession>A0A7N0VNI0</accession>
<organism evidence="7 8">
    <name type="scientific">Kalanchoe fedtschenkoi</name>
    <name type="common">Lavender scallops</name>
    <name type="synonym">South American air plant</name>
    <dbReference type="NCBI Taxonomy" id="63787"/>
    <lineage>
        <taxon>Eukaryota</taxon>
        <taxon>Viridiplantae</taxon>
        <taxon>Streptophyta</taxon>
        <taxon>Embryophyta</taxon>
        <taxon>Tracheophyta</taxon>
        <taxon>Spermatophyta</taxon>
        <taxon>Magnoliopsida</taxon>
        <taxon>eudicotyledons</taxon>
        <taxon>Gunneridae</taxon>
        <taxon>Pentapetalae</taxon>
        <taxon>Saxifragales</taxon>
        <taxon>Crassulaceae</taxon>
        <taxon>Kalanchoe</taxon>
    </lineage>
</organism>
<dbReference type="Gramene" id="Kaladp1310s0018.4.v1.1">
    <property type="protein sequence ID" value="Kaladp1310s0018.4.v1.1"/>
    <property type="gene ID" value="Kaladp1310s0018.v1.1"/>
</dbReference>
<dbReference type="InterPro" id="IPR036397">
    <property type="entry name" value="RNaseH_sf"/>
</dbReference>
<dbReference type="InterPro" id="IPR022894">
    <property type="entry name" value="Oligoribonuclease"/>
</dbReference>
<dbReference type="Gene3D" id="3.30.420.10">
    <property type="entry name" value="Ribonuclease H-like superfamily/Ribonuclease H"/>
    <property type="match status" value="1"/>
</dbReference>
<evidence type="ECO:0000256" key="4">
    <source>
        <dbReference type="ARBA" id="ARBA00022839"/>
    </source>
</evidence>
<dbReference type="GO" id="GO:0000175">
    <property type="term" value="F:3'-5'-RNA exonuclease activity"/>
    <property type="evidence" value="ECO:0007669"/>
    <property type="project" value="InterPro"/>
</dbReference>
<name>A0A7N0VNI0_KALFE</name>
<reference evidence="7" key="1">
    <citation type="submission" date="2021-01" db="UniProtKB">
        <authorList>
            <consortium name="EnsemblPlants"/>
        </authorList>
    </citation>
    <scope>IDENTIFICATION</scope>
</reference>
<dbReference type="InterPro" id="IPR012337">
    <property type="entry name" value="RNaseH-like_sf"/>
</dbReference>
<protein>
    <recommendedName>
        <fullName evidence="6">Exonuclease domain-containing protein</fullName>
    </recommendedName>
</protein>
<dbReference type="PANTHER" id="PTHR11046">
    <property type="entry name" value="OLIGORIBONUCLEASE, MITOCHONDRIAL"/>
    <property type="match status" value="1"/>
</dbReference>
<evidence type="ECO:0000313" key="7">
    <source>
        <dbReference type="EnsemblPlants" id="Kaladp1310s0018.4.v1.1"/>
    </source>
</evidence>
<keyword evidence="3" id="KW-0378">Hydrolase</keyword>
<dbReference type="SUPFAM" id="SSF53098">
    <property type="entry name" value="Ribonuclease H-like"/>
    <property type="match status" value="1"/>
</dbReference>
<evidence type="ECO:0000256" key="3">
    <source>
        <dbReference type="ARBA" id="ARBA00022801"/>
    </source>
</evidence>
<dbReference type="GO" id="GO:0005739">
    <property type="term" value="C:mitochondrion"/>
    <property type="evidence" value="ECO:0007669"/>
    <property type="project" value="TreeGrafter"/>
</dbReference>
<comment type="similarity">
    <text evidence="1">Belongs to the oligoribonuclease family.</text>
</comment>
<keyword evidence="8" id="KW-1185">Reference proteome</keyword>
<dbReference type="Proteomes" id="UP000594263">
    <property type="component" value="Unplaced"/>
</dbReference>
<dbReference type="EnsemblPlants" id="Kaladp1310s0018.4.v1.1">
    <property type="protein sequence ID" value="Kaladp1310s0018.4.v1.1"/>
    <property type="gene ID" value="Kaladp1310s0018.v1.1"/>
</dbReference>
<evidence type="ECO:0000256" key="5">
    <source>
        <dbReference type="SAM" id="MobiDB-lite"/>
    </source>
</evidence>
<dbReference type="InterPro" id="IPR013520">
    <property type="entry name" value="Ribonucl_H"/>
</dbReference>
<evidence type="ECO:0000256" key="1">
    <source>
        <dbReference type="ARBA" id="ARBA00009921"/>
    </source>
</evidence>
<dbReference type="AlphaFoldDB" id="A0A7N0VNI0"/>
<feature type="domain" description="Exonuclease" evidence="6">
    <location>
        <begin position="60"/>
        <end position="138"/>
    </location>
</feature>